<dbReference type="Gene3D" id="1.10.246.130">
    <property type="match status" value="1"/>
</dbReference>
<sequence length="578" mass="62974">MRVFALLLLGLTLPALAQQKDDPAPEAATGFQHRTALTGQDYMISVANPHAAFIGKNILQRGGSAMDAAIAMQATLTLVEPQSSGIGGGAFILYWDNKIKKLHTFDGRETAPNAVNANLFLDAQGRPAPWQDAVQGGRAVGTPGVLRALELGHSKFGKLPWADLFFDAARLAELGFEVSPRLAKLLEQEIHPGLKTLAPARYYFYPFGKPLEQGTKLINEPLAKTLLAIGSQGADYFYKGPLAEHIVNAVQNSSINPGKLSAEDLATYRAKEREPVCTAYKVYRLCSMGPPSSGGLTVMQMLLMLEDKGMEKLAPDSLEAVHLFTQASRLAFADRDMYMADSDFTRLPYGVLISPTYTHSRGERINSRKDMGPARPGMPYPGYLMGGDDAIERPNTSHMSIVDSEGNAVSMTTTIEAGFGSGLMVNGFLLNNQMTDFSTNPKQGDRWVLNRIEPGKRPRSSMSPFMVFDEKGKLILVIGSPGGSRIINYVAQALIGVLDWKLDVQQAINLPHYTNVNRYTELEAGTRLEALKPALEKMGHRVVIRDLNSGLHGIEVFSNKLVGGADPRREGAVVTRTE</sequence>
<organism evidence="11 12">
    <name type="scientific">Pseudobowmanella zhangzhouensis</name>
    <dbReference type="NCBI Taxonomy" id="1537679"/>
    <lineage>
        <taxon>Bacteria</taxon>
        <taxon>Pseudomonadati</taxon>
        <taxon>Pseudomonadota</taxon>
        <taxon>Gammaproteobacteria</taxon>
        <taxon>Alteromonadales</taxon>
        <taxon>Alteromonadaceae</taxon>
    </lineage>
</organism>
<evidence type="ECO:0000256" key="7">
    <source>
        <dbReference type="ARBA" id="ARBA00023315"/>
    </source>
</evidence>
<keyword evidence="12" id="KW-1185">Reference proteome</keyword>
<comment type="PTM">
    <text evidence="9">Cleaved by autocatalysis into a large and a small subunit.</text>
</comment>
<dbReference type="PROSITE" id="PS00462">
    <property type="entry name" value="G_GLU_TRANSPEPTIDASE"/>
    <property type="match status" value="1"/>
</dbReference>
<dbReference type="PANTHER" id="PTHR43199">
    <property type="entry name" value="GLUTATHIONE HYDROLASE"/>
    <property type="match status" value="1"/>
</dbReference>
<keyword evidence="7 9" id="KW-0012">Acyltransferase</keyword>
<keyword evidence="9" id="KW-0317">Glutathione biosynthesis</keyword>
<evidence type="ECO:0000313" key="12">
    <source>
        <dbReference type="Proteomes" id="UP001596364"/>
    </source>
</evidence>
<evidence type="ECO:0000256" key="4">
    <source>
        <dbReference type="ARBA" id="ARBA00022679"/>
    </source>
</evidence>
<evidence type="ECO:0000256" key="3">
    <source>
        <dbReference type="ARBA" id="ARBA00009381"/>
    </source>
</evidence>
<comment type="subunit">
    <text evidence="9">This enzyme consists of two polypeptide chains, which are synthesized in precursor form from a single polypeptide.</text>
</comment>
<dbReference type="InterPro" id="IPR043138">
    <property type="entry name" value="GGT_lsub"/>
</dbReference>
<keyword evidence="4 9" id="KW-0808">Transferase</keyword>
<evidence type="ECO:0000256" key="8">
    <source>
        <dbReference type="ARBA" id="ARBA00047417"/>
    </source>
</evidence>
<dbReference type="InterPro" id="IPR000101">
    <property type="entry name" value="GGT_peptidase"/>
</dbReference>
<dbReference type="PRINTS" id="PR01210">
    <property type="entry name" value="GGTRANSPTASE"/>
</dbReference>
<dbReference type="InterPro" id="IPR051792">
    <property type="entry name" value="GGT_bact"/>
</dbReference>
<proteinExistence type="inferred from homology"/>
<evidence type="ECO:0000313" key="11">
    <source>
        <dbReference type="EMBL" id="MFC6440783.1"/>
    </source>
</evidence>
<dbReference type="Gene3D" id="3.60.20.40">
    <property type="match status" value="1"/>
</dbReference>
<accession>A0ABW1XLL3</accession>
<keyword evidence="10" id="KW-0732">Signal</keyword>
<dbReference type="InterPro" id="IPR029055">
    <property type="entry name" value="Ntn_hydrolases_N"/>
</dbReference>
<dbReference type="EC" id="2.3.2.2" evidence="9"/>
<name>A0ABW1XLL3_9ALTE</name>
<comment type="pathway">
    <text evidence="9">Sulfur metabolism; glutathione metabolism.</text>
</comment>
<evidence type="ECO:0000256" key="5">
    <source>
        <dbReference type="ARBA" id="ARBA00022801"/>
    </source>
</evidence>
<dbReference type="EMBL" id="JBHSUS010000001">
    <property type="protein sequence ID" value="MFC6440783.1"/>
    <property type="molecule type" value="Genomic_DNA"/>
</dbReference>
<dbReference type="GO" id="GO:0103068">
    <property type="term" value="F:leukotriene C4 gamma-glutamyl transferase activity"/>
    <property type="evidence" value="ECO:0007669"/>
    <property type="project" value="UniProtKB-EC"/>
</dbReference>
<dbReference type="PANTHER" id="PTHR43199:SF1">
    <property type="entry name" value="GLUTATHIONE HYDROLASE PROENZYME"/>
    <property type="match status" value="1"/>
</dbReference>
<comment type="caution">
    <text evidence="11">The sequence shown here is derived from an EMBL/GenBank/DDBJ whole genome shotgun (WGS) entry which is preliminary data.</text>
</comment>
<evidence type="ECO:0000256" key="1">
    <source>
        <dbReference type="ARBA" id="ARBA00001049"/>
    </source>
</evidence>
<gene>
    <name evidence="11" type="primary">ggt</name>
    <name evidence="11" type="ORF">ACFP85_11575</name>
</gene>
<dbReference type="InterPro" id="IPR055262">
    <property type="entry name" value="GGT_CS"/>
</dbReference>
<dbReference type="SUPFAM" id="SSF56235">
    <property type="entry name" value="N-terminal nucleophile aminohydrolases (Ntn hydrolases)"/>
    <property type="match status" value="1"/>
</dbReference>
<feature type="chain" id="PRO_5046675158" description="Glutathione hydrolase proenzyme" evidence="10">
    <location>
        <begin position="18"/>
        <end position="578"/>
    </location>
</feature>
<reference evidence="12" key="1">
    <citation type="journal article" date="2019" name="Int. J. Syst. Evol. Microbiol.">
        <title>The Global Catalogue of Microorganisms (GCM) 10K type strain sequencing project: providing services to taxonomists for standard genome sequencing and annotation.</title>
        <authorList>
            <consortium name="The Broad Institute Genomics Platform"/>
            <consortium name="The Broad Institute Genome Sequencing Center for Infectious Disease"/>
            <person name="Wu L."/>
            <person name="Ma J."/>
        </authorList>
    </citation>
    <scope>NUCLEOTIDE SEQUENCE [LARGE SCALE GENOMIC DNA]</scope>
    <source>
        <strain evidence="12">CGMCC 1.16031</strain>
    </source>
</reference>
<protein>
    <recommendedName>
        <fullName evidence="9">Glutathione hydrolase proenzyme</fullName>
        <ecNumber evidence="9">2.3.2.2</ecNumber>
        <ecNumber evidence="9">3.4.19.13</ecNumber>
    </recommendedName>
    <component>
        <recommendedName>
            <fullName evidence="9">Glutathione hydrolase large chain</fullName>
        </recommendedName>
    </component>
    <component>
        <recommendedName>
            <fullName evidence="9">Glutathione hydrolase small chain</fullName>
        </recommendedName>
    </component>
</protein>
<evidence type="ECO:0000256" key="2">
    <source>
        <dbReference type="ARBA" id="ARBA00001089"/>
    </source>
</evidence>
<feature type="signal peptide" evidence="10">
    <location>
        <begin position="1"/>
        <end position="17"/>
    </location>
</feature>
<evidence type="ECO:0000256" key="10">
    <source>
        <dbReference type="SAM" id="SignalP"/>
    </source>
</evidence>
<evidence type="ECO:0000256" key="6">
    <source>
        <dbReference type="ARBA" id="ARBA00023145"/>
    </source>
</evidence>
<comment type="catalytic activity">
    <reaction evidence="8 9">
        <text>an N-terminal (5-L-glutamyl)-[peptide] + an alpha-amino acid = 5-L-glutamyl amino acid + an N-terminal L-alpha-aminoacyl-[peptide]</text>
        <dbReference type="Rhea" id="RHEA:23904"/>
        <dbReference type="Rhea" id="RHEA-COMP:9780"/>
        <dbReference type="Rhea" id="RHEA-COMP:9795"/>
        <dbReference type="ChEBI" id="CHEBI:77644"/>
        <dbReference type="ChEBI" id="CHEBI:78597"/>
        <dbReference type="ChEBI" id="CHEBI:78599"/>
        <dbReference type="ChEBI" id="CHEBI:78608"/>
        <dbReference type="EC" id="2.3.2.2"/>
    </reaction>
</comment>
<dbReference type="EC" id="3.4.19.13" evidence="9"/>
<keyword evidence="6 9" id="KW-0865">Zymogen</keyword>
<evidence type="ECO:0000256" key="9">
    <source>
        <dbReference type="RuleBase" id="RU368036"/>
    </source>
</evidence>
<dbReference type="Pfam" id="PF01019">
    <property type="entry name" value="G_glu_transpept"/>
    <property type="match status" value="1"/>
</dbReference>
<keyword evidence="5 9" id="KW-0378">Hydrolase</keyword>
<comment type="catalytic activity">
    <reaction evidence="1 9">
        <text>an S-substituted glutathione + H2O = an S-substituted L-cysteinylglycine + L-glutamate</text>
        <dbReference type="Rhea" id="RHEA:59468"/>
        <dbReference type="ChEBI" id="CHEBI:15377"/>
        <dbReference type="ChEBI" id="CHEBI:29985"/>
        <dbReference type="ChEBI" id="CHEBI:90779"/>
        <dbReference type="ChEBI" id="CHEBI:143103"/>
        <dbReference type="EC" id="3.4.19.13"/>
    </reaction>
</comment>
<dbReference type="NCBIfam" id="TIGR00066">
    <property type="entry name" value="g_glut_trans"/>
    <property type="match status" value="1"/>
</dbReference>
<dbReference type="RefSeq" id="WP_131259796.1">
    <property type="nucleotide sequence ID" value="NZ_JBHSUS010000001.1"/>
</dbReference>
<dbReference type="Proteomes" id="UP001596364">
    <property type="component" value="Unassembled WGS sequence"/>
</dbReference>
<comment type="catalytic activity">
    <reaction evidence="2 9">
        <text>glutathione + H2O = L-cysteinylglycine + L-glutamate</text>
        <dbReference type="Rhea" id="RHEA:28807"/>
        <dbReference type="ChEBI" id="CHEBI:15377"/>
        <dbReference type="ChEBI" id="CHEBI:29985"/>
        <dbReference type="ChEBI" id="CHEBI:57925"/>
        <dbReference type="ChEBI" id="CHEBI:61694"/>
        <dbReference type="EC" id="3.4.19.13"/>
    </reaction>
</comment>
<comment type="similarity">
    <text evidence="3 9">Belongs to the gamma-glutamyltransferase family.</text>
</comment>
<dbReference type="InterPro" id="IPR043137">
    <property type="entry name" value="GGT_ssub_C"/>
</dbReference>